<dbReference type="InterPro" id="IPR013155">
    <property type="entry name" value="M/V/L/I-tRNA-synth_anticd-bd"/>
</dbReference>
<dbReference type="PANTHER" id="PTHR11946:SF93">
    <property type="entry name" value="VALINE--TRNA LIGASE, CHLOROPLASTIC_MITOCHONDRIAL 2"/>
    <property type="match status" value="1"/>
</dbReference>
<evidence type="ECO:0000259" key="9">
    <source>
        <dbReference type="Pfam" id="PF00133"/>
    </source>
</evidence>
<dbReference type="Pfam" id="PF08264">
    <property type="entry name" value="Anticodon_1"/>
    <property type="match status" value="1"/>
</dbReference>
<dbReference type="InterPro" id="IPR002303">
    <property type="entry name" value="Valyl-tRNA_ligase"/>
</dbReference>
<keyword evidence="3" id="KW-0547">Nucleotide-binding</keyword>
<dbReference type="SUPFAM" id="SSF50677">
    <property type="entry name" value="ValRS/IleRS/LeuRS editing domain"/>
    <property type="match status" value="1"/>
</dbReference>
<keyword evidence="6" id="KW-0030">Aminoacyl-tRNA synthetase</keyword>
<dbReference type="PANTHER" id="PTHR11946">
    <property type="entry name" value="VALYL-TRNA SYNTHETASES"/>
    <property type="match status" value="1"/>
</dbReference>
<evidence type="ECO:0000256" key="1">
    <source>
        <dbReference type="ARBA" id="ARBA00013169"/>
    </source>
</evidence>
<comment type="catalytic activity">
    <reaction evidence="7">
        <text>tRNA(Val) + L-valine + ATP = L-valyl-tRNA(Val) + AMP + diphosphate</text>
        <dbReference type="Rhea" id="RHEA:10704"/>
        <dbReference type="Rhea" id="RHEA-COMP:9672"/>
        <dbReference type="Rhea" id="RHEA-COMP:9708"/>
        <dbReference type="ChEBI" id="CHEBI:30616"/>
        <dbReference type="ChEBI" id="CHEBI:33019"/>
        <dbReference type="ChEBI" id="CHEBI:57762"/>
        <dbReference type="ChEBI" id="CHEBI:78442"/>
        <dbReference type="ChEBI" id="CHEBI:78537"/>
        <dbReference type="ChEBI" id="CHEBI:456215"/>
        <dbReference type="EC" id="6.1.1.9"/>
    </reaction>
</comment>
<accession>A0A1F5G323</accession>
<dbReference type="PRINTS" id="PR00986">
    <property type="entry name" value="TRNASYNTHVAL"/>
</dbReference>
<dbReference type="GO" id="GO:0005524">
    <property type="term" value="F:ATP binding"/>
    <property type="evidence" value="ECO:0007669"/>
    <property type="project" value="UniProtKB-KW"/>
</dbReference>
<dbReference type="GO" id="GO:0004832">
    <property type="term" value="F:valine-tRNA ligase activity"/>
    <property type="evidence" value="ECO:0007669"/>
    <property type="project" value="UniProtKB-UniRule"/>
</dbReference>
<reference evidence="11 12" key="1">
    <citation type="journal article" date="2016" name="Nat. Commun.">
        <title>Thousands of microbial genomes shed light on interconnected biogeochemical processes in an aquifer system.</title>
        <authorList>
            <person name="Anantharaman K."/>
            <person name="Brown C.T."/>
            <person name="Hug L.A."/>
            <person name="Sharon I."/>
            <person name="Castelle C.J."/>
            <person name="Probst A.J."/>
            <person name="Thomas B.C."/>
            <person name="Singh A."/>
            <person name="Wilkins M.J."/>
            <person name="Karaoz U."/>
            <person name="Brodie E.L."/>
            <person name="Williams K.H."/>
            <person name="Hubbard S.S."/>
            <person name="Banfield J.F."/>
        </authorList>
    </citation>
    <scope>NUCLEOTIDE SEQUENCE [LARGE SCALE GENOMIC DNA]</scope>
</reference>
<evidence type="ECO:0000256" key="5">
    <source>
        <dbReference type="ARBA" id="ARBA00022917"/>
    </source>
</evidence>
<dbReference type="GO" id="GO:0005829">
    <property type="term" value="C:cytosol"/>
    <property type="evidence" value="ECO:0007669"/>
    <property type="project" value="TreeGrafter"/>
</dbReference>
<sequence>KTYFNKGLLYKGPYIVQWCPKCNTAIEDVEVEYEEREDKLYYVKYLLNDKGLKTNANSFITVATVRLETMFSDVAIAVNPKDKKYKDLIGKSVIVPFINRKVPIITDNSVDIKFGSGALKIDPAHSLEDWRIGNKNHLEVISVINKDGRLNENAGMFKGLKAYDAREQIFKELEKQKLIDKFEDIKHTVPVCERCKSQTEILISQEWFVKVEELAKGAISVINRDEIKFLPKNYKKILVEWLKEIHDWCISRNLWWGHRIPVWYKKSDKFDNENIRISLDSPGPGWVQDEQVLDTWFSSGLWPISTLGWGDESQSGKSKWKALQKYFPWDFEITAPEIKYLWIARMIMLSKYFMDDIPFKTMFFHGMLRDLEGRKFSKSLGNGIDPVDLVNQWGVDAVRMALYTYSIPGRDGRVSKQLLDERCKNFRNFGTKLKNIAKFVLELKPLETSRQRLLTRKKGDQWIMAELKKTTKKVTKNLDNLELHLAIDEIYNFVWHKFADKYIEQSKSQRVKAQPTLEHVLKQVLILLHPFMPFLTEELYQQFKVKRKSIMLEDFPQ</sequence>
<dbReference type="InterPro" id="IPR002300">
    <property type="entry name" value="aa-tRNA-synth_Ia"/>
</dbReference>
<keyword evidence="2 11" id="KW-0436">Ligase</keyword>
<evidence type="ECO:0000313" key="11">
    <source>
        <dbReference type="EMBL" id="OGD86237.1"/>
    </source>
</evidence>
<dbReference type="Gene3D" id="3.40.50.620">
    <property type="entry name" value="HUPs"/>
    <property type="match status" value="2"/>
</dbReference>
<name>A0A1F5G323_9BACT</name>
<dbReference type="InterPro" id="IPR014729">
    <property type="entry name" value="Rossmann-like_a/b/a_fold"/>
</dbReference>
<dbReference type="Pfam" id="PF00133">
    <property type="entry name" value="tRNA-synt_1"/>
    <property type="match status" value="1"/>
</dbReference>
<evidence type="ECO:0000256" key="8">
    <source>
        <dbReference type="NCBIfam" id="TIGR00422"/>
    </source>
</evidence>
<feature type="non-terminal residue" evidence="11">
    <location>
        <position position="1"/>
    </location>
</feature>
<evidence type="ECO:0000256" key="6">
    <source>
        <dbReference type="ARBA" id="ARBA00023146"/>
    </source>
</evidence>
<comment type="caution">
    <text evidence="11">The sequence shown here is derived from an EMBL/GenBank/DDBJ whole genome shotgun (WGS) entry which is preliminary data.</text>
</comment>
<dbReference type="Gene3D" id="3.90.740.10">
    <property type="entry name" value="Valyl/Leucyl/Isoleucyl-tRNA synthetase, editing domain"/>
    <property type="match status" value="1"/>
</dbReference>
<dbReference type="EMBL" id="MFAT01000034">
    <property type="protein sequence ID" value="OGD86237.1"/>
    <property type="molecule type" value="Genomic_DNA"/>
</dbReference>
<dbReference type="GO" id="GO:0006438">
    <property type="term" value="P:valyl-tRNA aminoacylation"/>
    <property type="evidence" value="ECO:0007669"/>
    <property type="project" value="UniProtKB-UniRule"/>
</dbReference>
<dbReference type="EC" id="6.1.1.9" evidence="1 8"/>
<feature type="domain" description="Methionyl/Valyl/Leucyl/Isoleucyl-tRNA synthetase anticodon-binding" evidence="10">
    <location>
        <begin position="460"/>
        <end position="556"/>
    </location>
</feature>
<proteinExistence type="predicted"/>
<keyword evidence="4" id="KW-0067">ATP-binding</keyword>
<dbReference type="CDD" id="cd07962">
    <property type="entry name" value="Anticodon_Ia_Val"/>
    <property type="match status" value="1"/>
</dbReference>
<dbReference type="AlphaFoldDB" id="A0A1F5G323"/>
<dbReference type="InterPro" id="IPR033705">
    <property type="entry name" value="Anticodon_Ia_Val"/>
</dbReference>
<evidence type="ECO:0000256" key="3">
    <source>
        <dbReference type="ARBA" id="ARBA00022741"/>
    </source>
</evidence>
<dbReference type="Gene3D" id="1.10.730.10">
    <property type="entry name" value="Isoleucyl-tRNA Synthetase, Domain 1"/>
    <property type="match status" value="1"/>
</dbReference>
<dbReference type="SUPFAM" id="SSF47323">
    <property type="entry name" value="Anticodon-binding domain of a subclass of class I aminoacyl-tRNA synthetases"/>
    <property type="match status" value="1"/>
</dbReference>
<evidence type="ECO:0000256" key="2">
    <source>
        <dbReference type="ARBA" id="ARBA00022598"/>
    </source>
</evidence>
<protein>
    <recommendedName>
        <fullName evidence="1 8">Valine--tRNA ligase</fullName>
        <ecNumber evidence="1 8">6.1.1.9</ecNumber>
    </recommendedName>
</protein>
<feature type="domain" description="Aminoacyl-tRNA synthetase class Ia" evidence="9">
    <location>
        <begin position="4"/>
        <end position="413"/>
    </location>
</feature>
<dbReference type="Proteomes" id="UP000176317">
    <property type="component" value="Unassembled WGS sequence"/>
</dbReference>
<dbReference type="GO" id="GO:0002161">
    <property type="term" value="F:aminoacyl-tRNA deacylase activity"/>
    <property type="evidence" value="ECO:0007669"/>
    <property type="project" value="InterPro"/>
</dbReference>
<gene>
    <name evidence="11" type="ORF">A2164_03900</name>
</gene>
<evidence type="ECO:0000313" key="12">
    <source>
        <dbReference type="Proteomes" id="UP000176317"/>
    </source>
</evidence>
<evidence type="ECO:0000259" key="10">
    <source>
        <dbReference type="Pfam" id="PF08264"/>
    </source>
</evidence>
<dbReference type="InterPro" id="IPR009080">
    <property type="entry name" value="tRNAsynth_Ia_anticodon-bd"/>
</dbReference>
<evidence type="ECO:0000256" key="4">
    <source>
        <dbReference type="ARBA" id="ARBA00022840"/>
    </source>
</evidence>
<keyword evidence="5" id="KW-0648">Protein biosynthesis</keyword>
<dbReference type="SUPFAM" id="SSF52374">
    <property type="entry name" value="Nucleotidylyl transferase"/>
    <property type="match status" value="1"/>
</dbReference>
<evidence type="ECO:0000256" key="7">
    <source>
        <dbReference type="ARBA" id="ARBA00047552"/>
    </source>
</evidence>
<dbReference type="InterPro" id="IPR009008">
    <property type="entry name" value="Val/Leu/Ile-tRNA-synth_edit"/>
</dbReference>
<dbReference type="NCBIfam" id="TIGR00422">
    <property type="entry name" value="valS"/>
    <property type="match status" value="1"/>
</dbReference>
<organism evidence="11 12">
    <name type="scientific">Candidatus Curtissbacteria bacterium RBG_13_35_7</name>
    <dbReference type="NCBI Taxonomy" id="1797705"/>
    <lineage>
        <taxon>Bacteria</taxon>
        <taxon>Candidatus Curtissiibacteriota</taxon>
    </lineage>
</organism>